<feature type="domain" description="Zinc finger DksA/TraR C4-type" evidence="6">
    <location>
        <begin position="90"/>
        <end position="117"/>
    </location>
</feature>
<proteinExistence type="predicted"/>
<gene>
    <name evidence="7" type="ORF">EZ216_18360</name>
</gene>
<dbReference type="PROSITE" id="PS51128">
    <property type="entry name" value="ZF_DKSA_2"/>
    <property type="match status" value="1"/>
</dbReference>
<keyword evidence="3" id="KW-0862">Zinc</keyword>
<evidence type="ECO:0000313" key="7">
    <source>
        <dbReference type="EMBL" id="TFY97689.1"/>
    </source>
</evidence>
<dbReference type="PANTHER" id="PTHR33823">
    <property type="entry name" value="RNA POLYMERASE-BINDING TRANSCRIPTION FACTOR DKSA-RELATED"/>
    <property type="match status" value="1"/>
</dbReference>
<keyword evidence="1" id="KW-0479">Metal-binding</keyword>
<dbReference type="Proteomes" id="UP000297839">
    <property type="component" value="Unassembled WGS sequence"/>
</dbReference>
<evidence type="ECO:0000256" key="2">
    <source>
        <dbReference type="ARBA" id="ARBA00022771"/>
    </source>
</evidence>
<dbReference type="InterPro" id="IPR037187">
    <property type="entry name" value="DnaK_N"/>
</dbReference>
<dbReference type="GO" id="GO:0008270">
    <property type="term" value="F:zinc ion binding"/>
    <property type="evidence" value="ECO:0007669"/>
    <property type="project" value="UniProtKB-KW"/>
</dbReference>
<dbReference type="Pfam" id="PF01258">
    <property type="entry name" value="zf-dskA_traR"/>
    <property type="match status" value="1"/>
</dbReference>
<dbReference type="SUPFAM" id="SSF109635">
    <property type="entry name" value="DnaK suppressor protein DksA, alpha-hairpin domain"/>
    <property type="match status" value="1"/>
</dbReference>
<evidence type="ECO:0000256" key="5">
    <source>
        <dbReference type="SAM" id="MobiDB-lite"/>
    </source>
</evidence>
<dbReference type="OrthoDB" id="9811543at2"/>
<dbReference type="PANTHER" id="PTHR33823:SF4">
    <property type="entry name" value="GENERAL STRESS PROTEIN 16O"/>
    <property type="match status" value="1"/>
</dbReference>
<feature type="zinc finger region" description="dksA C4-type" evidence="4">
    <location>
        <begin position="95"/>
        <end position="119"/>
    </location>
</feature>
<feature type="compositionally biased region" description="Basic and acidic residues" evidence="5">
    <location>
        <begin position="28"/>
        <end position="39"/>
    </location>
</feature>
<feature type="region of interest" description="Disordered" evidence="5">
    <location>
        <begin position="28"/>
        <end position="57"/>
    </location>
</feature>
<comment type="caution">
    <text evidence="7">The sequence shown here is derived from an EMBL/GenBank/DDBJ whole genome shotgun (WGS) entry which is preliminary data.</text>
</comment>
<dbReference type="Gene3D" id="1.20.120.910">
    <property type="entry name" value="DksA, coiled-coil domain"/>
    <property type="match status" value="1"/>
</dbReference>
<keyword evidence="2" id="KW-0863">Zinc-finger</keyword>
<evidence type="ECO:0000256" key="1">
    <source>
        <dbReference type="ARBA" id="ARBA00022723"/>
    </source>
</evidence>
<evidence type="ECO:0000259" key="6">
    <source>
        <dbReference type="Pfam" id="PF01258"/>
    </source>
</evidence>
<dbReference type="AlphaFoldDB" id="A0A4Z0BH23"/>
<keyword evidence="8" id="KW-1185">Reference proteome</keyword>
<accession>A0A4Z0BH23</accession>
<feature type="compositionally biased region" description="Basic and acidic residues" evidence="5">
    <location>
        <begin position="48"/>
        <end position="57"/>
    </location>
</feature>
<dbReference type="SUPFAM" id="SSF57716">
    <property type="entry name" value="Glucocorticoid receptor-like (DNA-binding domain)"/>
    <property type="match status" value="1"/>
</dbReference>
<evidence type="ECO:0000256" key="3">
    <source>
        <dbReference type="ARBA" id="ARBA00022833"/>
    </source>
</evidence>
<protein>
    <submittedName>
        <fullName evidence="7">TraR/DksA family transcriptional regulator</fullName>
    </submittedName>
</protein>
<dbReference type="EMBL" id="SMLK01000007">
    <property type="protein sequence ID" value="TFY97689.1"/>
    <property type="molecule type" value="Genomic_DNA"/>
</dbReference>
<evidence type="ECO:0000256" key="4">
    <source>
        <dbReference type="PROSITE-ProRule" id="PRU00510"/>
    </source>
</evidence>
<sequence length="135" mass="15445">MDRMQAKALDAAQLKDLKARLDRREQELEEAIRASRDAVTEPASDGGTDVRDPVEDGDARMMASLDLAQLRRREDELLEVRRARDRMHQGEYGWCEQCGEPIGFQRLQARPEARFCLRDEEAWEKAHPNGAPAQV</sequence>
<reference evidence="7 8" key="1">
    <citation type="submission" date="2019-03" db="EMBL/GenBank/DDBJ databases">
        <title>Ramlibacter sp. 18x22-1, whole genome shotgun sequence.</title>
        <authorList>
            <person name="Zhang X."/>
            <person name="Feng G."/>
            <person name="Zhu H."/>
        </authorList>
    </citation>
    <scope>NUCLEOTIDE SEQUENCE [LARGE SCALE GENOMIC DNA]</scope>
    <source>
        <strain evidence="7 8">18x22-1</strain>
    </source>
</reference>
<name>A0A4Z0BH23_9BURK</name>
<evidence type="ECO:0000313" key="8">
    <source>
        <dbReference type="Proteomes" id="UP000297839"/>
    </source>
</evidence>
<organism evidence="7 8">
    <name type="scientific">Ramlibacter humi</name>
    <dbReference type="NCBI Taxonomy" id="2530451"/>
    <lineage>
        <taxon>Bacteria</taxon>
        <taxon>Pseudomonadati</taxon>
        <taxon>Pseudomonadota</taxon>
        <taxon>Betaproteobacteria</taxon>
        <taxon>Burkholderiales</taxon>
        <taxon>Comamonadaceae</taxon>
        <taxon>Ramlibacter</taxon>
    </lineage>
</organism>
<dbReference type="InterPro" id="IPR000962">
    <property type="entry name" value="Znf_DskA_TraR"/>
</dbReference>